<protein>
    <submittedName>
        <fullName evidence="2">Uncharacterized protein</fullName>
    </submittedName>
</protein>
<organism evidence="2 3">
    <name type="scientific">Halotia branconii CENA392</name>
    <dbReference type="NCBI Taxonomy" id="1539056"/>
    <lineage>
        <taxon>Bacteria</taxon>
        <taxon>Bacillati</taxon>
        <taxon>Cyanobacteriota</taxon>
        <taxon>Cyanophyceae</taxon>
        <taxon>Nostocales</taxon>
        <taxon>Nodulariaceae</taxon>
        <taxon>Halotia</taxon>
    </lineage>
</organism>
<dbReference type="Proteomes" id="UP001223520">
    <property type="component" value="Chromosome"/>
</dbReference>
<proteinExistence type="predicted"/>
<keyword evidence="3" id="KW-1185">Reference proteome</keyword>
<evidence type="ECO:0000313" key="2">
    <source>
        <dbReference type="EMBL" id="WGV27922.1"/>
    </source>
</evidence>
<reference evidence="2 3" key="1">
    <citation type="journal article" date="2023" name="Limnol Oceanogr Lett">
        <title>Environmental adaptations by the intertidal Antarctic cyanobacterium Halotia branconii CENA392 as revealed using long-read genome sequencing.</title>
        <authorList>
            <person name="Dextro R.B."/>
            <person name="Delbaje E."/>
            <person name="Freitas P.N.N."/>
            <person name="Geraldes V."/>
            <person name="Pinto E."/>
            <person name="Long P.F."/>
            <person name="Fiore M.F."/>
        </authorList>
    </citation>
    <scope>NUCLEOTIDE SEQUENCE [LARGE SCALE GENOMIC DNA]</scope>
    <source>
        <strain evidence="2 3">CENA392</strain>
    </source>
</reference>
<sequence length="88" mass="9904">MAWKPRQFLQVGEPQGRTASPSGATSGEKKIMNKFKTFFIPRLLSFDYFDFAQYKCAQLPRSRSAAPRTLSLVPFLSHAPCPMPHAQS</sequence>
<dbReference type="RefSeq" id="WP_281485157.1">
    <property type="nucleotide sequence ID" value="NZ_CP124543.1"/>
</dbReference>
<gene>
    <name evidence="2" type="ORF">QI031_10755</name>
</gene>
<name>A0AAJ6NWI6_9CYAN</name>
<dbReference type="AlphaFoldDB" id="A0AAJ6NWI6"/>
<evidence type="ECO:0000313" key="3">
    <source>
        <dbReference type="Proteomes" id="UP001223520"/>
    </source>
</evidence>
<dbReference type="EMBL" id="CP124543">
    <property type="protein sequence ID" value="WGV27922.1"/>
    <property type="molecule type" value="Genomic_DNA"/>
</dbReference>
<dbReference type="KEGG" id="hbq:QI031_10755"/>
<accession>A0AAJ6NWI6</accession>
<evidence type="ECO:0000256" key="1">
    <source>
        <dbReference type="SAM" id="MobiDB-lite"/>
    </source>
</evidence>
<feature type="region of interest" description="Disordered" evidence="1">
    <location>
        <begin position="1"/>
        <end position="27"/>
    </location>
</feature>